<evidence type="ECO:0000313" key="1">
    <source>
        <dbReference type="EMBL" id="MFC4564968.1"/>
    </source>
</evidence>
<dbReference type="Proteomes" id="UP001595923">
    <property type="component" value="Unassembled WGS sequence"/>
</dbReference>
<proteinExistence type="predicted"/>
<reference evidence="2" key="1">
    <citation type="journal article" date="2019" name="Int. J. Syst. Evol. Microbiol.">
        <title>The Global Catalogue of Microorganisms (GCM) 10K type strain sequencing project: providing services to taxonomists for standard genome sequencing and annotation.</title>
        <authorList>
            <consortium name="The Broad Institute Genomics Platform"/>
            <consortium name="The Broad Institute Genome Sequencing Center for Infectious Disease"/>
            <person name="Wu L."/>
            <person name="Ma J."/>
        </authorList>
    </citation>
    <scope>NUCLEOTIDE SEQUENCE [LARGE SCALE GENOMIC DNA]</scope>
    <source>
        <strain evidence="2">XZYJ18</strain>
    </source>
</reference>
<dbReference type="EMBL" id="JBHSFQ010000031">
    <property type="protein sequence ID" value="MFC4564968.1"/>
    <property type="molecule type" value="Genomic_DNA"/>
</dbReference>
<dbReference type="RefSeq" id="WP_378578556.1">
    <property type="nucleotide sequence ID" value="NZ_JBHSFQ010000031.1"/>
</dbReference>
<comment type="caution">
    <text evidence="1">The sequence shown here is derived from an EMBL/GenBank/DDBJ whole genome shotgun (WGS) entry which is preliminary data.</text>
</comment>
<sequence>MAEFAKFHLSGDIEDARTVLLDVLGQHGYRFSWETPTAGLAEKGSKAKAMLLGALSMHYKYSLGLQANPDQSVTVSIALGNTGVAGGAIGFSKVRSELDTLFTAVRQAYEMKGLLRHVEAG</sequence>
<evidence type="ECO:0000313" key="2">
    <source>
        <dbReference type="Proteomes" id="UP001595923"/>
    </source>
</evidence>
<accession>A0ABV9E4L6</accession>
<keyword evidence="2" id="KW-1185">Reference proteome</keyword>
<organism evidence="1 2">
    <name type="scientific">Nocardiopsis mangrovi</name>
    <dbReference type="NCBI Taxonomy" id="1179818"/>
    <lineage>
        <taxon>Bacteria</taxon>
        <taxon>Bacillati</taxon>
        <taxon>Actinomycetota</taxon>
        <taxon>Actinomycetes</taxon>
        <taxon>Streptosporangiales</taxon>
        <taxon>Nocardiopsidaceae</taxon>
        <taxon>Nocardiopsis</taxon>
    </lineage>
</organism>
<protein>
    <submittedName>
        <fullName evidence="1">Uncharacterized protein</fullName>
    </submittedName>
</protein>
<gene>
    <name evidence="1" type="ORF">ACFO4E_24170</name>
</gene>
<name>A0ABV9E4L6_9ACTN</name>